<dbReference type="OrthoDB" id="7951431at2759"/>
<dbReference type="VEuPathDB" id="FungiDB:H310_07447"/>
<name>A0A024U183_9STRA</name>
<dbReference type="PANTHER" id="PTHR47169">
    <property type="entry name" value="OS01G0541250 PROTEIN"/>
    <property type="match status" value="1"/>
</dbReference>
<sequence length="357" mass="40888">MNIHRVTVTRVWNQFLRNSHMPSAKPGRVGRKPTHTDDEITDLINDVPEEQRSTMRDIAEATSLSLSAVYRSFRKGTLQRHSSRLKPLLTRHFEFDDMWDIVHLDEKWFNADKNRRMVYLVKGQTIGRHAVKSKMFTSKVIFLAAVARPRFDEARGAKFTGKIGMWPFVEFRPAVRNSRNRPAGATVPTLVNVSGDVYLEYVATRVIPAIMVAFPRASWIHKRVVLQHDNASLHRVITEAVLATVSLDGWTFVLRRRPPNSPDLNVLDLGFFASIQALQYKVVSHSIDDVVRSTLEAFEALSVEKLENVFLTLHAVMRLVLEHQSDNRFRLPQLHKDTMRRAGALMTNMSCPSRLLE</sequence>
<gene>
    <name evidence="1" type="ORF">H310_07447</name>
</gene>
<evidence type="ECO:0000313" key="1">
    <source>
        <dbReference type="EMBL" id="ETW00004.1"/>
    </source>
</evidence>
<dbReference type="eggNOG" id="ENOG502SGC1">
    <property type="taxonomic scope" value="Eukaryota"/>
</dbReference>
<dbReference type="InterPro" id="IPR036397">
    <property type="entry name" value="RNaseH_sf"/>
</dbReference>
<dbReference type="PANTHER" id="PTHR47169:SF2">
    <property type="entry name" value="OS01G0541250 PROTEIN"/>
    <property type="match status" value="1"/>
</dbReference>
<protein>
    <submittedName>
        <fullName evidence="1">Uncharacterized protein</fullName>
    </submittedName>
</protein>
<dbReference type="Gene3D" id="3.30.420.10">
    <property type="entry name" value="Ribonuclease H-like superfamily/Ribonuclease H"/>
    <property type="match status" value="1"/>
</dbReference>
<dbReference type="GO" id="GO:0003676">
    <property type="term" value="F:nucleic acid binding"/>
    <property type="evidence" value="ECO:0007669"/>
    <property type="project" value="InterPro"/>
</dbReference>
<dbReference type="RefSeq" id="XP_008871029.1">
    <property type="nucleotide sequence ID" value="XM_008872807.1"/>
</dbReference>
<proteinExistence type="predicted"/>
<dbReference type="EMBL" id="KI913965">
    <property type="protein sequence ID" value="ETW00004.1"/>
    <property type="molecule type" value="Genomic_DNA"/>
</dbReference>
<organism evidence="1">
    <name type="scientific">Aphanomyces invadans</name>
    <dbReference type="NCBI Taxonomy" id="157072"/>
    <lineage>
        <taxon>Eukaryota</taxon>
        <taxon>Sar</taxon>
        <taxon>Stramenopiles</taxon>
        <taxon>Oomycota</taxon>
        <taxon>Saprolegniomycetes</taxon>
        <taxon>Saprolegniales</taxon>
        <taxon>Verrucalvaceae</taxon>
        <taxon>Aphanomyces</taxon>
    </lineage>
</organism>
<reference evidence="1" key="1">
    <citation type="submission" date="2013-12" db="EMBL/GenBank/DDBJ databases">
        <title>The Genome Sequence of Aphanomyces invadans NJM9701.</title>
        <authorList>
            <consortium name="The Broad Institute Genomics Platform"/>
            <person name="Russ C."/>
            <person name="Tyler B."/>
            <person name="van West P."/>
            <person name="Dieguez-Uribeondo J."/>
            <person name="Young S.K."/>
            <person name="Zeng Q."/>
            <person name="Gargeya S."/>
            <person name="Fitzgerald M."/>
            <person name="Abouelleil A."/>
            <person name="Alvarado L."/>
            <person name="Chapman S.B."/>
            <person name="Gainer-Dewar J."/>
            <person name="Goldberg J."/>
            <person name="Griggs A."/>
            <person name="Gujja S."/>
            <person name="Hansen M."/>
            <person name="Howarth C."/>
            <person name="Imamovic A."/>
            <person name="Ireland A."/>
            <person name="Larimer J."/>
            <person name="McCowan C."/>
            <person name="Murphy C."/>
            <person name="Pearson M."/>
            <person name="Poon T.W."/>
            <person name="Priest M."/>
            <person name="Roberts A."/>
            <person name="Saif S."/>
            <person name="Shea T."/>
            <person name="Sykes S."/>
            <person name="Wortman J."/>
            <person name="Nusbaum C."/>
            <person name="Birren B."/>
        </authorList>
    </citation>
    <scope>NUCLEOTIDE SEQUENCE [LARGE SCALE GENOMIC DNA]</scope>
    <source>
        <strain evidence="1">NJM9701</strain>
    </source>
</reference>
<dbReference type="AlphaFoldDB" id="A0A024U183"/>
<accession>A0A024U183</accession>
<dbReference type="GeneID" id="20084497"/>